<dbReference type="PROSITE" id="PS00913">
    <property type="entry name" value="ADH_IRON_1"/>
    <property type="match status" value="1"/>
</dbReference>
<evidence type="ECO:0000313" key="6">
    <source>
        <dbReference type="EMBL" id="XAH72220.1"/>
    </source>
</evidence>
<organism evidence="6 7">
    <name type="scientific">Kineothrix sedimenti</name>
    <dbReference type="NCBI Taxonomy" id="3123317"/>
    <lineage>
        <taxon>Bacteria</taxon>
        <taxon>Bacillati</taxon>
        <taxon>Bacillota</taxon>
        <taxon>Clostridia</taxon>
        <taxon>Lachnospirales</taxon>
        <taxon>Lachnospiraceae</taxon>
        <taxon>Kineothrix</taxon>
    </lineage>
</organism>
<dbReference type="PANTHER" id="PTHR11496">
    <property type="entry name" value="ALCOHOL DEHYDROGENASE"/>
    <property type="match status" value="1"/>
</dbReference>
<evidence type="ECO:0000313" key="7">
    <source>
        <dbReference type="Proteomes" id="UP001451571"/>
    </source>
</evidence>
<evidence type="ECO:0000259" key="4">
    <source>
        <dbReference type="Pfam" id="PF00465"/>
    </source>
</evidence>
<dbReference type="GO" id="GO:0016491">
    <property type="term" value="F:oxidoreductase activity"/>
    <property type="evidence" value="ECO:0007669"/>
    <property type="project" value="UniProtKB-KW"/>
</dbReference>
<dbReference type="InterPro" id="IPR039697">
    <property type="entry name" value="Alcohol_dehydrogenase_Fe"/>
</dbReference>
<dbReference type="PANTHER" id="PTHR11496:SF102">
    <property type="entry name" value="ALCOHOL DEHYDROGENASE 4"/>
    <property type="match status" value="1"/>
</dbReference>
<feature type="domain" description="Fe-containing alcohol dehydrogenase-like C-terminal" evidence="5">
    <location>
        <begin position="187"/>
        <end position="369"/>
    </location>
</feature>
<gene>
    <name evidence="6" type="ORF">V6984_11820</name>
</gene>
<sequence length="380" mass="42083">MKKIVFTKTALITGRDALDYLRNIEYKKAVIVTGGQSMVRTGVIDRVKAIMHREACEVVLYSGISKNPTTRQVEEGVAFFHKEKPDVVLALGGGSAIDAAKVMLLFYEHPEITWDTVFSMSLEDKNLKTKLIAIPSTSGTASEVTQVSVITLEEQQFKLAIKTEHIRPDIAILDPNLPVTLPAHIVAETGMDALTHALEAYINKNGNDFTDALAKEAIEGIMEWLPISYKEGTVQSREKIHNFQCMAGMAFSNAGLGMVHGVSHAFGGKYNLAHGLVNAIILPYSMNYNKKDAEVAAKYTKLSRILEKDIIEGVKQMNRELDIPACIADIGITEEEFKRDFHEILQNSMKGATVVNPIKVSPEDMEKFINCVYFGIKVTF</sequence>
<comment type="similarity">
    <text evidence="1">Belongs to the iron-containing alcohol dehydrogenase family.</text>
</comment>
<dbReference type="CDD" id="cd08179">
    <property type="entry name" value="NADPH_BDH"/>
    <property type="match status" value="1"/>
</dbReference>
<dbReference type="EC" id="1.1.1.-" evidence="6"/>
<keyword evidence="7" id="KW-1185">Reference proteome</keyword>
<dbReference type="InterPro" id="IPR018211">
    <property type="entry name" value="ADH_Fe_CS"/>
</dbReference>
<keyword evidence="2 6" id="KW-0560">Oxidoreductase</keyword>
<evidence type="ECO:0000256" key="3">
    <source>
        <dbReference type="ARBA" id="ARBA00023027"/>
    </source>
</evidence>
<dbReference type="Pfam" id="PF25137">
    <property type="entry name" value="ADH_Fe_C"/>
    <property type="match status" value="1"/>
</dbReference>
<feature type="domain" description="Alcohol dehydrogenase iron-type/glycerol dehydrogenase GldA" evidence="4">
    <location>
        <begin position="14"/>
        <end position="175"/>
    </location>
</feature>
<dbReference type="Gene3D" id="3.40.50.1970">
    <property type="match status" value="1"/>
</dbReference>
<dbReference type="Gene3D" id="1.20.1090.10">
    <property type="entry name" value="Dehydroquinate synthase-like - alpha domain"/>
    <property type="match status" value="1"/>
</dbReference>
<proteinExistence type="inferred from homology"/>
<dbReference type="RefSeq" id="WP_342755839.1">
    <property type="nucleotide sequence ID" value="NZ_CP146256.1"/>
</dbReference>
<accession>A0ABZ3EQZ1</accession>
<name>A0ABZ3EQZ1_9FIRM</name>
<evidence type="ECO:0000256" key="1">
    <source>
        <dbReference type="ARBA" id="ARBA00007358"/>
    </source>
</evidence>
<dbReference type="Pfam" id="PF00465">
    <property type="entry name" value="Fe-ADH"/>
    <property type="match status" value="1"/>
</dbReference>
<dbReference type="Proteomes" id="UP001451571">
    <property type="component" value="Chromosome"/>
</dbReference>
<evidence type="ECO:0000259" key="5">
    <source>
        <dbReference type="Pfam" id="PF25137"/>
    </source>
</evidence>
<dbReference type="EMBL" id="CP146256">
    <property type="protein sequence ID" value="XAH72220.1"/>
    <property type="molecule type" value="Genomic_DNA"/>
</dbReference>
<dbReference type="InterPro" id="IPR001670">
    <property type="entry name" value="ADH_Fe/GldA"/>
</dbReference>
<dbReference type="InterPro" id="IPR056798">
    <property type="entry name" value="ADH_Fe_C"/>
</dbReference>
<evidence type="ECO:0000256" key="2">
    <source>
        <dbReference type="ARBA" id="ARBA00023002"/>
    </source>
</evidence>
<protein>
    <submittedName>
        <fullName evidence="6">Iron-containing alcohol dehydrogenase</fullName>
        <ecNumber evidence="6">1.1.1.-</ecNumber>
    </submittedName>
</protein>
<dbReference type="InterPro" id="IPR034802">
    <property type="entry name" value="NADPH_BDH"/>
</dbReference>
<keyword evidence="3" id="KW-0520">NAD</keyword>
<reference evidence="6 7" key="1">
    <citation type="submission" date="2024-02" db="EMBL/GenBank/DDBJ databases">
        <title>Bacterial strain from lacustrine sediment.</title>
        <authorList>
            <person name="Petit C."/>
            <person name="Fadhlaoui K."/>
        </authorList>
    </citation>
    <scope>NUCLEOTIDE SEQUENCE [LARGE SCALE GENOMIC DNA]</scope>
    <source>
        <strain evidence="6 7">IPX-CK</strain>
    </source>
</reference>
<dbReference type="SUPFAM" id="SSF56796">
    <property type="entry name" value="Dehydroquinate synthase-like"/>
    <property type="match status" value="1"/>
</dbReference>